<evidence type="ECO:0000313" key="1">
    <source>
        <dbReference type="EMBL" id="MBP3959074.1"/>
    </source>
</evidence>
<name>A0ABS5BZF9_9BACT</name>
<dbReference type="EMBL" id="JAGKQQ010000001">
    <property type="protein sequence ID" value="MBP3959074.1"/>
    <property type="molecule type" value="Genomic_DNA"/>
</dbReference>
<reference evidence="1 2" key="1">
    <citation type="submission" date="2021-04" db="EMBL/GenBank/DDBJ databases">
        <authorList>
            <person name="Ivanova A."/>
        </authorList>
    </citation>
    <scope>NUCLEOTIDE SEQUENCE [LARGE SCALE GENOMIC DNA]</scope>
    <source>
        <strain evidence="1 2">G18</strain>
    </source>
</reference>
<comment type="caution">
    <text evidence="1">The sequence shown here is derived from an EMBL/GenBank/DDBJ whole genome shotgun (WGS) entry which is preliminary data.</text>
</comment>
<protein>
    <submittedName>
        <fullName evidence="1">Uncharacterized protein</fullName>
    </submittedName>
</protein>
<gene>
    <name evidence="1" type="ORF">J8F10_27840</name>
</gene>
<sequence>MPPHQYRAPAANGAVLAEPTFDVIPGLVEANRKRLDRADVFVGGLPLRDFRAMVRREALDLANGRRELLGEKERFWESLPNHAGASPEAPLLLAGHQPELTHPGVWVKNFALNGLAQKLGGTPLNLIVDNDTLKTPAFRLPVFNGRDPDSVRLETLAFDTNPNGRELAYEGRQVSDPQLFDSLPDRAAPLYANWGYTPLLAKHWPSALTGTRSEAAPCTRKVRDIFTALRRDRERAWGCNNLELPVSQLSQTEAFARFVWHIWNDLPRFREVYNAAVAEYRKANGIRSANHPVPDLVEREGWGEVPFWSYIDCFHKRRRKPMIRATGREFIWRLEEDPFERWPLPGELDAFARYVSVYREIRPRALTLTLFARVCLGDFFIHGIGGGKYDEVTDAIIRDYFGIEPPAYQVLSATLHLPLPAFTSTAGDLRGAQSRVRELQWSPHRHLGAEPRANPVVRALIAEQEHLAAHEPPQGAHAARREWFRAIQRVKEQLRPFVAEQVPRAEAELARVQSEVDANAILQRRDYPWVLYPEETLRPFLEDMRVRASE</sequence>
<keyword evidence="2" id="KW-1185">Reference proteome</keyword>
<dbReference type="Proteomes" id="UP000676565">
    <property type="component" value="Unassembled WGS sequence"/>
</dbReference>
<accession>A0ABS5BZF9</accession>
<evidence type="ECO:0000313" key="2">
    <source>
        <dbReference type="Proteomes" id="UP000676565"/>
    </source>
</evidence>
<dbReference type="RefSeq" id="WP_210659585.1">
    <property type="nucleotide sequence ID" value="NZ_JAGKQQ010000001.1"/>
</dbReference>
<organism evidence="1 2">
    <name type="scientific">Gemmata palustris</name>
    <dbReference type="NCBI Taxonomy" id="2822762"/>
    <lineage>
        <taxon>Bacteria</taxon>
        <taxon>Pseudomonadati</taxon>
        <taxon>Planctomycetota</taxon>
        <taxon>Planctomycetia</taxon>
        <taxon>Gemmatales</taxon>
        <taxon>Gemmataceae</taxon>
        <taxon>Gemmata</taxon>
    </lineage>
</organism>
<proteinExistence type="predicted"/>